<accession>A0A2Z4ITV9</accession>
<evidence type="ECO:0000256" key="1">
    <source>
        <dbReference type="SAM" id="MobiDB-lite"/>
    </source>
</evidence>
<dbReference type="AlphaFoldDB" id="A0A2Z4ITV9"/>
<keyword evidence="3" id="KW-1185">Reference proteome</keyword>
<organism evidence="2 3">
    <name type="scientific">Streptomyces cadmiisoli</name>
    <dbReference type="NCBI Taxonomy" id="2184053"/>
    <lineage>
        <taxon>Bacteria</taxon>
        <taxon>Bacillati</taxon>
        <taxon>Actinomycetota</taxon>
        <taxon>Actinomycetes</taxon>
        <taxon>Kitasatosporales</taxon>
        <taxon>Streptomycetaceae</taxon>
        <taxon>Streptomyces</taxon>
        <taxon>Streptomyces aurantiacus group</taxon>
    </lineage>
</organism>
<evidence type="ECO:0000313" key="2">
    <source>
        <dbReference type="EMBL" id="AWW36194.1"/>
    </source>
</evidence>
<dbReference type="Proteomes" id="UP000249616">
    <property type="component" value="Chromosome"/>
</dbReference>
<dbReference type="RefSeq" id="WP_053757027.1">
    <property type="nucleotide sequence ID" value="NZ_CBDRHE010000001.1"/>
</dbReference>
<gene>
    <name evidence="2" type="ORF">DN051_05715</name>
</gene>
<protein>
    <submittedName>
        <fullName evidence="2">Uncharacterized protein</fullName>
    </submittedName>
</protein>
<dbReference type="GeneID" id="32595571"/>
<dbReference type="EMBL" id="CP030073">
    <property type="protein sequence ID" value="AWW36194.1"/>
    <property type="molecule type" value="Genomic_DNA"/>
</dbReference>
<name>A0A2Z4ITV9_9ACTN</name>
<reference evidence="2 3" key="1">
    <citation type="journal article" date="2019" name="Int. J. Syst. Evol. Microbiol.">
        <title>Streptomyces cadmiisoli sp. nov., a novel actinomycete isolated from cadmium-contaminated soil.</title>
        <authorList>
            <person name="Li K."/>
            <person name="Tang X."/>
            <person name="Zhao J."/>
            <person name="Guo Y."/>
            <person name="Tang Y."/>
            <person name="Gao J."/>
        </authorList>
    </citation>
    <scope>NUCLEOTIDE SEQUENCE [LARGE SCALE GENOMIC DNA]</scope>
    <source>
        <strain evidence="2 3">ZFG47</strain>
    </source>
</reference>
<feature type="region of interest" description="Disordered" evidence="1">
    <location>
        <begin position="1"/>
        <end position="29"/>
    </location>
</feature>
<sequence length="68" mass="7359">MSTSQPDASKPVTDRITPDSMLHTRTGTDVSPEDVVLASGKDITPKNLEWARRKLAQEGTAAIDKLLP</sequence>
<dbReference type="KEGG" id="scad:DN051_05715"/>
<evidence type="ECO:0000313" key="3">
    <source>
        <dbReference type="Proteomes" id="UP000249616"/>
    </source>
</evidence>
<proteinExistence type="predicted"/>